<evidence type="ECO:0000259" key="8">
    <source>
        <dbReference type="Pfam" id="PF02601"/>
    </source>
</evidence>
<dbReference type="Proteomes" id="UP001164020">
    <property type="component" value="Chromosome"/>
</dbReference>
<dbReference type="Pfam" id="PF02601">
    <property type="entry name" value="Exonuc_VII_L"/>
    <property type="match status" value="1"/>
</dbReference>
<evidence type="ECO:0000256" key="3">
    <source>
        <dbReference type="ARBA" id="ARBA00022801"/>
    </source>
</evidence>
<feature type="compositionally biased region" description="Low complexity" evidence="7">
    <location>
        <begin position="501"/>
        <end position="515"/>
    </location>
</feature>
<dbReference type="RefSeq" id="WP_268883278.1">
    <property type="nucleotide sequence ID" value="NZ_CP114029.1"/>
</dbReference>
<evidence type="ECO:0000256" key="5">
    <source>
        <dbReference type="HAMAP-Rule" id="MF_00378"/>
    </source>
</evidence>
<evidence type="ECO:0000256" key="1">
    <source>
        <dbReference type="ARBA" id="ARBA00022490"/>
    </source>
</evidence>
<keyword evidence="3 5" id="KW-0378">Hydrolase</keyword>
<gene>
    <name evidence="5 10" type="primary">xseA</name>
    <name evidence="10" type="ORF">OH818_12515</name>
</gene>
<dbReference type="NCBIfam" id="TIGR00237">
    <property type="entry name" value="xseA"/>
    <property type="match status" value="1"/>
</dbReference>
<dbReference type="PANTHER" id="PTHR30008">
    <property type="entry name" value="EXODEOXYRIBONUCLEASE 7 LARGE SUBUNIT"/>
    <property type="match status" value="1"/>
</dbReference>
<feature type="region of interest" description="Disordered" evidence="7">
    <location>
        <begin position="493"/>
        <end position="550"/>
    </location>
</feature>
<feature type="domain" description="Exonuclease VII large subunit C-terminal" evidence="8">
    <location>
        <begin position="133"/>
        <end position="404"/>
    </location>
</feature>
<evidence type="ECO:0000259" key="9">
    <source>
        <dbReference type="Pfam" id="PF13742"/>
    </source>
</evidence>
<name>A0ABY7C4J9_9HYPH</name>
<evidence type="ECO:0000256" key="7">
    <source>
        <dbReference type="SAM" id="MobiDB-lite"/>
    </source>
</evidence>
<dbReference type="HAMAP" id="MF_00378">
    <property type="entry name" value="Exonuc_7_L"/>
    <property type="match status" value="1"/>
</dbReference>
<keyword evidence="2 5" id="KW-0540">Nuclease</keyword>
<feature type="domain" description="OB-fold nucleic acid binding" evidence="9">
    <location>
        <begin position="16"/>
        <end position="110"/>
    </location>
</feature>
<evidence type="ECO:0000313" key="10">
    <source>
        <dbReference type="EMBL" id="WAP70752.1"/>
    </source>
</evidence>
<dbReference type="InterPro" id="IPR025824">
    <property type="entry name" value="OB-fold_nuc-bd_dom"/>
</dbReference>
<keyword evidence="11" id="KW-1185">Reference proteome</keyword>
<comment type="subcellular location">
    <subcellularLocation>
        <location evidence="5 6">Cytoplasm</location>
    </subcellularLocation>
</comment>
<dbReference type="CDD" id="cd04489">
    <property type="entry name" value="ExoVII_LU_OBF"/>
    <property type="match status" value="1"/>
</dbReference>
<comment type="catalytic activity">
    <reaction evidence="5 6">
        <text>Exonucleolytic cleavage in either 5'- to 3'- or 3'- to 5'-direction to yield nucleoside 5'-phosphates.</text>
        <dbReference type="EC" id="3.1.11.6"/>
    </reaction>
</comment>
<dbReference type="InterPro" id="IPR003753">
    <property type="entry name" value="Exonuc_VII_L"/>
</dbReference>
<dbReference type="PANTHER" id="PTHR30008:SF0">
    <property type="entry name" value="EXODEOXYRIBONUCLEASE 7 LARGE SUBUNIT"/>
    <property type="match status" value="1"/>
</dbReference>
<evidence type="ECO:0000256" key="2">
    <source>
        <dbReference type="ARBA" id="ARBA00022722"/>
    </source>
</evidence>
<dbReference type="EC" id="3.1.11.6" evidence="5"/>
<sequence>MSLVSESIPQSNVAEYTVSEISGALKRTVEETFGHVRIRGEVSGYRGPHSSGHAYFTLKDDRAKIDAVIWRTSFAKLAFKPQEGLEVIATGRLTTYPNSSKYQVVIETIEPAGAGALMALLNERRLKLEAEGLFAPERKRRLPFLPRVIGVVTSPTGAVIRDIVHRISDRFPVHVLVWPVRVQGETSGAEVSAAIEGFNAIAAGGKIPRPDLVIVARGGGSLEDLWGFNDEAVVRAAAGSEIPLISAVGHETDWTLIDHAADVRAPTPTGAAEMAVPVRAELLAQIASHNARLSGAVSRRLDQEKKGLAALARAMPGIDALLEQPRRRLDEATTGLAGNLRHAVGEKRRLFAGASARLVPATLDAALRDKRATLRHHAVHADHGMRVRLDAARRRFDRVAADLKPHTLKARSEAARLSLVQLSERLERTEALERTRRRQRVENVWRLASSLSPLNVLERGYAIVRDETEHALTRADQLSAGMAVTLEFAGRQRRGAVVTDGEASPSPRSAGPASGDLGPGGTDPAGSKPAPAKPRKPRTKPVAEGQGSLF</sequence>
<organism evidence="10 11">
    <name type="scientific">Jiella pelagia</name>
    <dbReference type="NCBI Taxonomy" id="2986949"/>
    <lineage>
        <taxon>Bacteria</taxon>
        <taxon>Pseudomonadati</taxon>
        <taxon>Pseudomonadota</taxon>
        <taxon>Alphaproteobacteria</taxon>
        <taxon>Hyphomicrobiales</taxon>
        <taxon>Aurantimonadaceae</taxon>
        <taxon>Jiella</taxon>
    </lineage>
</organism>
<dbReference type="EMBL" id="CP114029">
    <property type="protein sequence ID" value="WAP70752.1"/>
    <property type="molecule type" value="Genomic_DNA"/>
</dbReference>
<dbReference type="InterPro" id="IPR020579">
    <property type="entry name" value="Exonuc_VII_lsu_C"/>
</dbReference>
<dbReference type="Pfam" id="PF13742">
    <property type="entry name" value="tRNA_anti_2"/>
    <property type="match status" value="1"/>
</dbReference>
<comment type="function">
    <text evidence="5">Bidirectionally degrades single-stranded DNA into large acid-insoluble oligonucleotides, which are then degraded further into small acid-soluble oligonucleotides.</text>
</comment>
<keyword evidence="1 5" id="KW-0963">Cytoplasm</keyword>
<proteinExistence type="inferred from homology"/>
<accession>A0ABY7C4J9</accession>
<reference evidence="10" key="1">
    <citation type="submission" date="2022-12" db="EMBL/GenBank/DDBJ databases">
        <title>Jiella pelagia sp. nov., isolated from phosphonate enriched culture of Northwest Pacific surface seawater.</title>
        <authorList>
            <person name="Shin D.Y."/>
            <person name="Hwang C.Y."/>
        </authorList>
    </citation>
    <scope>NUCLEOTIDE SEQUENCE</scope>
    <source>
        <strain evidence="10">HL-NP1</strain>
    </source>
</reference>
<dbReference type="GO" id="GO:0008855">
    <property type="term" value="F:exodeoxyribonuclease VII activity"/>
    <property type="evidence" value="ECO:0007669"/>
    <property type="project" value="UniProtKB-EC"/>
</dbReference>
<protein>
    <recommendedName>
        <fullName evidence="5">Exodeoxyribonuclease 7 large subunit</fullName>
        <ecNumber evidence="5">3.1.11.6</ecNumber>
    </recommendedName>
    <alternativeName>
        <fullName evidence="5">Exodeoxyribonuclease VII large subunit</fullName>
        <shortName evidence="5">Exonuclease VII large subunit</shortName>
    </alternativeName>
</protein>
<keyword evidence="4 5" id="KW-0269">Exonuclease</keyword>
<comment type="subunit">
    <text evidence="5">Heterooligomer composed of large and small subunits.</text>
</comment>
<evidence type="ECO:0000256" key="4">
    <source>
        <dbReference type="ARBA" id="ARBA00022839"/>
    </source>
</evidence>
<evidence type="ECO:0000313" key="11">
    <source>
        <dbReference type="Proteomes" id="UP001164020"/>
    </source>
</evidence>
<evidence type="ECO:0000256" key="6">
    <source>
        <dbReference type="RuleBase" id="RU004355"/>
    </source>
</evidence>
<comment type="similarity">
    <text evidence="5 6">Belongs to the XseA family.</text>
</comment>